<evidence type="ECO:0008006" key="3">
    <source>
        <dbReference type="Google" id="ProtNLM"/>
    </source>
</evidence>
<dbReference type="PROSITE" id="PS51257">
    <property type="entry name" value="PROKAR_LIPOPROTEIN"/>
    <property type="match status" value="1"/>
</dbReference>
<dbReference type="InterPro" id="IPR011426">
    <property type="entry name" value="CamS"/>
</dbReference>
<dbReference type="Pfam" id="PF07537">
    <property type="entry name" value="CamS"/>
    <property type="match status" value="2"/>
</dbReference>
<evidence type="ECO:0000313" key="2">
    <source>
        <dbReference type="Proteomes" id="UP000242164"/>
    </source>
</evidence>
<dbReference type="CDD" id="cd13440">
    <property type="entry name" value="CamS_repeat_2"/>
    <property type="match status" value="1"/>
</dbReference>
<dbReference type="Proteomes" id="UP000242164">
    <property type="component" value="Unassembled WGS sequence"/>
</dbReference>
<gene>
    <name evidence="1" type="ORF">BCB44BAC_02342</name>
</gene>
<dbReference type="PIRSF" id="PIRSF012509">
    <property type="entry name" value="CamS"/>
    <property type="match status" value="1"/>
</dbReference>
<dbReference type="Gene3D" id="3.10.570.10">
    <property type="entry name" value="sex pheromone staph- cam373 precursor domain"/>
    <property type="match status" value="1"/>
</dbReference>
<organism evidence="1 2">
    <name type="scientific">Bacillus cytotoxicus</name>
    <dbReference type="NCBI Taxonomy" id="580165"/>
    <lineage>
        <taxon>Bacteria</taxon>
        <taxon>Bacillati</taxon>
        <taxon>Bacillota</taxon>
        <taxon>Bacilli</taxon>
        <taxon>Bacillales</taxon>
        <taxon>Bacillaceae</taxon>
        <taxon>Bacillus</taxon>
        <taxon>Bacillus cereus group</taxon>
    </lineage>
</organism>
<name>A0AAX2CHG4_9BACI</name>
<dbReference type="AlphaFoldDB" id="A0AAX2CHG4"/>
<protein>
    <recommendedName>
        <fullName evidence="3">Sex pheromone</fullName>
    </recommendedName>
</protein>
<reference evidence="1 2" key="1">
    <citation type="submission" date="2016-08" db="EMBL/GenBank/DDBJ databases">
        <authorList>
            <person name="Loux V."/>
            <person name="Rue O."/>
        </authorList>
    </citation>
    <scope>NUCLEOTIDE SEQUENCE [LARGE SCALE GENOMIC DNA]</scope>
    <source>
        <strain evidence="1 2">AFSSA_08CEB44bac</strain>
    </source>
</reference>
<proteinExistence type="predicted"/>
<dbReference type="RefSeq" id="WP_048724393.1">
    <property type="nucleotide sequence ID" value="NZ_CP024096.1"/>
</dbReference>
<dbReference type="CDD" id="cd13441">
    <property type="entry name" value="CamS_repeat_1"/>
    <property type="match status" value="1"/>
</dbReference>
<evidence type="ECO:0000313" key="1">
    <source>
        <dbReference type="EMBL" id="SCL94264.1"/>
    </source>
</evidence>
<accession>A0AAX2CHG4</accession>
<comment type="caution">
    <text evidence="1">The sequence shown here is derived from an EMBL/GenBank/DDBJ whole genome shotgun (WGS) entry which is preliminary data.</text>
</comment>
<sequence length="342" mass="39275">MQKRFLPILLVSLSLSIGGCSISTKKEEVVTEKHQEKKIIPKYNVSDNYFKTVIPLNEQILGGEINQATNSKLDVTAFEEGLFHIASKQFDRETHYLQRGEFISQKKIHELLKKQEVPYVSNIIEHDYFTRKDAGELSLAGIIIGLAMTADHSNEEAMTKATEMSNHVLQLIHSNKNFKNVPITFAVFKQEPTTSIKPGVFISSTTVQQNEKNISQWTSMHEQKFIYPSDEFQKAHDTDKKKLDEFKDAISEFYKKDYYPVKAVVTYNNEKLDTLTLDTVIKFNGKSELLAYTQVVSESMLEKLPKDAKIQVTIKSEQQDEAVIVKEKNKEKPFVYFFEAKK</sequence>
<dbReference type="EMBL" id="FMIK01000028">
    <property type="protein sequence ID" value="SCL94264.1"/>
    <property type="molecule type" value="Genomic_DNA"/>
</dbReference>